<dbReference type="PANTHER" id="PTHR46438">
    <property type="entry name" value="ALPHA/BETA-HYDROLASES SUPERFAMILY PROTEIN"/>
    <property type="match status" value="1"/>
</dbReference>
<proteinExistence type="predicted"/>
<name>A0ABS1DSC3_RUBGE</name>
<accession>A0ABS1DSC3</accession>
<reference evidence="2" key="2">
    <citation type="journal article" date="2020" name="Microorganisms">
        <title>Osmotic Adaptation and Compatible Solute Biosynthesis of Phototrophic Bacteria as Revealed from Genome Analyses.</title>
        <authorList>
            <person name="Imhoff J.F."/>
            <person name="Rahn T."/>
            <person name="Kunzel S."/>
            <person name="Keller A."/>
            <person name="Neulinger S.C."/>
        </authorList>
    </citation>
    <scope>NUCLEOTIDE SEQUENCE</scope>
    <source>
        <strain evidence="2">IM 151</strain>
    </source>
</reference>
<comment type="caution">
    <text evidence="2">The sequence shown here is derived from an EMBL/GenBank/DDBJ whole genome shotgun (WGS) entry which is preliminary data.</text>
</comment>
<dbReference type="GO" id="GO:0016787">
    <property type="term" value="F:hydrolase activity"/>
    <property type="evidence" value="ECO:0007669"/>
    <property type="project" value="UniProtKB-KW"/>
</dbReference>
<sequence>MNAALDPALARQGQPLGPALPGERLALPGGLVCYTMGEGAPLLLVHSVNAAASAAEMRPAYEHYAQRRTVFALDLPGFGLSDRSDRAYTPRLMTDALHEAASQIRQRCGAAPLDAMALSLGCEFLARAACERPRNWGRLALVSPTGFRGARPLRGAPGSTRAIPGLHAVLSVPLWAPFLFDNLTRPKVVRYFLEKTWGGRQIDEQAWAYAVETARAPGARHAPLAFLSGGLFSADILDVYDKLRQPVWMCHGVRGDFTDYRAKSEVEKKPNWRFNVFQTGALPYYERPREFFAVCDRFLTRGYAPPA</sequence>
<keyword evidence="3" id="KW-1185">Reference proteome</keyword>
<dbReference type="Gene3D" id="3.40.50.1820">
    <property type="entry name" value="alpha/beta hydrolase"/>
    <property type="match status" value="1"/>
</dbReference>
<keyword evidence="2" id="KW-0378">Hydrolase</keyword>
<organism evidence="2 3">
    <name type="scientific">Rubrivivax gelatinosus</name>
    <name type="common">Rhodocyclus gelatinosus</name>
    <name type="synonym">Rhodopseudomonas gelatinosa</name>
    <dbReference type="NCBI Taxonomy" id="28068"/>
    <lineage>
        <taxon>Bacteria</taxon>
        <taxon>Pseudomonadati</taxon>
        <taxon>Pseudomonadota</taxon>
        <taxon>Betaproteobacteria</taxon>
        <taxon>Burkholderiales</taxon>
        <taxon>Sphaerotilaceae</taxon>
        <taxon>Rubrivivax</taxon>
    </lineage>
</organism>
<protein>
    <submittedName>
        <fullName evidence="2">Alpha/beta hydrolase</fullName>
    </submittedName>
</protein>
<dbReference type="EMBL" id="NRRU01000015">
    <property type="protein sequence ID" value="MBK1712264.1"/>
    <property type="molecule type" value="Genomic_DNA"/>
</dbReference>
<dbReference type="InterPro" id="IPR000073">
    <property type="entry name" value="AB_hydrolase_1"/>
</dbReference>
<evidence type="ECO:0000313" key="3">
    <source>
        <dbReference type="Proteomes" id="UP001041814"/>
    </source>
</evidence>
<dbReference type="Pfam" id="PF12697">
    <property type="entry name" value="Abhydrolase_6"/>
    <property type="match status" value="1"/>
</dbReference>
<reference evidence="2" key="1">
    <citation type="submission" date="2017-08" db="EMBL/GenBank/DDBJ databases">
        <authorList>
            <person name="Imhoff J.F."/>
            <person name="Rahn T."/>
            <person name="Kuenzel S."/>
            <person name="Neulinger S.C."/>
        </authorList>
    </citation>
    <scope>NUCLEOTIDE SEQUENCE</scope>
    <source>
        <strain evidence="2">IM 151</strain>
    </source>
</reference>
<evidence type="ECO:0000259" key="1">
    <source>
        <dbReference type="Pfam" id="PF12697"/>
    </source>
</evidence>
<feature type="domain" description="AB hydrolase-1" evidence="1">
    <location>
        <begin position="63"/>
        <end position="293"/>
    </location>
</feature>
<dbReference type="RefSeq" id="WP_200228329.1">
    <property type="nucleotide sequence ID" value="NZ_NRRT01000019.1"/>
</dbReference>
<dbReference type="Proteomes" id="UP001041814">
    <property type="component" value="Unassembled WGS sequence"/>
</dbReference>
<dbReference type="InterPro" id="IPR029058">
    <property type="entry name" value="AB_hydrolase_fold"/>
</dbReference>
<dbReference type="PANTHER" id="PTHR46438:SF2">
    <property type="entry name" value="ALPHA_BETA-HYDROLASES SUPERFAMILY PROTEIN"/>
    <property type="match status" value="1"/>
</dbReference>
<dbReference type="SUPFAM" id="SSF53474">
    <property type="entry name" value="alpha/beta-Hydrolases"/>
    <property type="match status" value="1"/>
</dbReference>
<gene>
    <name evidence="2" type="ORF">CKO43_05665</name>
</gene>
<evidence type="ECO:0000313" key="2">
    <source>
        <dbReference type="EMBL" id="MBK1712264.1"/>
    </source>
</evidence>